<accession>A0A5N6R2N7</accession>
<evidence type="ECO:0000256" key="8">
    <source>
        <dbReference type="SAM" id="SignalP"/>
    </source>
</evidence>
<dbReference type="GO" id="GO:0004252">
    <property type="term" value="F:serine-type endopeptidase activity"/>
    <property type="evidence" value="ECO:0007669"/>
    <property type="project" value="InterPro"/>
</dbReference>
<dbReference type="OrthoDB" id="206201at2759"/>
<dbReference type="InterPro" id="IPR000209">
    <property type="entry name" value="Peptidase_S8/S53_dom"/>
</dbReference>
<evidence type="ECO:0000256" key="1">
    <source>
        <dbReference type="ARBA" id="ARBA00004613"/>
    </source>
</evidence>
<dbReference type="InterPro" id="IPR036852">
    <property type="entry name" value="Peptidase_S8/S53_dom_sf"/>
</dbReference>
<feature type="domain" description="Peptidase S8/S53" evidence="9">
    <location>
        <begin position="170"/>
        <end position="418"/>
    </location>
</feature>
<dbReference type="EMBL" id="CM017325">
    <property type="protein sequence ID" value="KAE8055202.1"/>
    <property type="molecule type" value="Genomic_DNA"/>
</dbReference>
<evidence type="ECO:0000256" key="2">
    <source>
        <dbReference type="ARBA" id="ARBA00011073"/>
    </source>
</evidence>
<reference evidence="12 13" key="1">
    <citation type="submission" date="2019-06" db="EMBL/GenBank/DDBJ databases">
        <title>A chromosomal-level reference genome of Carpinus fangiana (Coryloideae, Betulaceae).</title>
        <authorList>
            <person name="Yang X."/>
            <person name="Wang Z."/>
            <person name="Zhang L."/>
            <person name="Hao G."/>
            <person name="Liu J."/>
            <person name="Yang Y."/>
        </authorList>
    </citation>
    <scope>NUCLEOTIDE SEQUENCE [LARGE SCALE GENOMIC DNA]</scope>
    <source>
        <strain evidence="12">Cfa_2016G</strain>
        <tissue evidence="12">Leaf</tissue>
    </source>
</reference>
<keyword evidence="5" id="KW-0378">Hydrolase</keyword>
<protein>
    <recommendedName>
        <fullName evidence="14">Inhibitor I9 domain-containing protein</fullName>
    </recommendedName>
</protein>
<evidence type="ECO:0000313" key="12">
    <source>
        <dbReference type="EMBL" id="KAE8055202.1"/>
    </source>
</evidence>
<feature type="domain" description="Inhibitor I9" evidence="10">
    <location>
        <begin position="48"/>
        <end position="128"/>
    </location>
</feature>
<keyword evidence="6" id="KW-0720">Serine protease</keyword>
<dbReference type="PANTHER" id="PTHR10795">
    <property type="entry name" value="PROPROTEIN CONVERTASE SUBTILISIN/KEXIN"/>
    <property type="match status" value="1"/>
</dbReference>
<dbReference type="Pfam" id="PF17766">
    <property type="entry name" value="fn3_6"/>
    <property type="match status" value="1"/>
</dbReference>
<keyword evidence="3" id="KW-0645">Protease</keyword>
<dbReference type="InterPro" id="IPR037045">
    <property type="entry name" value="S8pro/Inhibitor_I9_sf"/>
</dbReference>
<evidence type="ECO:0008006" key="14">
    <source>
        <dbReference type="Google" id="ProtNLM"/>
    </source>
</evidence>
<evidence type="ECO:0000313" key="13">
    <source>
        <dbReference type="Proteomes" id="UP000327013"/>
    </source>
</evidence>
<dbReference type="Pfam" id="PF00082">
    <property type="entry name" value="Peptidase_S8"/>
    <property type="match status" value="1"/>
</dbReference>
<dbReference type="InterPro" id="IPR045051">
    <property type="entry name" value="SBT"/>
</dbReference>
<dbReference type="InterPro" id="IPR015500">
    <property type="entry name" value="Peptidase_S8_subtilisin-rel"/>
</dbReference>
<name>A0A5N6R2N7_9ROSI</name>
<proteinExistence type="inferred from homology"/>
<dbReference type="PRINTS" id="PR00723">
    <property type="entry name" value="SUBTILISIN"/>
</dbReference>
<evidence type="ECO:0000256" key="3">
    <source>
        <dbReference type="ARBA" id="ARBA00022670"/>
    </source>
</evidence>
<comment type="subcellular location">
    <subcellularLocation>
        <location evidence="1">Secreted</location>
    </subcellularLocation>
</comment>
<evidence type="ECO:0000259" key="10">
    <source>
        <dbReference type="Pfam" id="PF05922"/>
    </source>
</evidence>
<dbReference type="SUPFAM" id="SSF52743">
    <property type="entry name" value="Subtilisin-like"/>
    <property type="match status" value="1"/>
</dbReference>
<gene>
    <name evidence="12" type="ORF">FH972_012060</name>
</gene>
<comment type="caution">
    <text evidence="7">Lacks conserved residue(s) required for the propagation of feature annotation.</text>
</comment>
<dbReference type="Proteomes" id="UP000327013">
    <property type="component" value="Chromosome 5"/>
</dbReference>
<feature type="domain" description="Subtilisin-like protease fibronectin type-III" evidence="11">
    <location>
        <begin position="496"/>
        <end position="605"/>
    </location>
</feature>
<dbReference type="Pfam" id="PF05922">
    <property type="entry name" value="Inhibitor_I9"/>
    <property type="match status" value="1"/>
</dbReference>
<evidence type="ECO:0000256" key="7">
    <source>
        <dbReference type="PROSITE-ProRule" id="PRU01240"/>
    </source>
</evidence>
<comment type="similarity">
    <text evidence="2 7">Belongs to the peptidase S8 family.</text>
</comment>
<dbReference type="InterPro" id="IPR041469">
    <property type="entry name" value="Subtilisin-like_FN3"/>
</dbReference>
<organism evidence="12 13">
    <name type="scientific">Carpinus fangiana</name>
    <dbReference type="NCBI Taxonomy" id="176857"/>
    <lineage>
        <taxon>Eukaryota</taxon>
        <taxon>Viridiplantae</taxon>
        <taxon>Streptophyta</taxon>
        <taxon>Embryophyta</taxon>
        <taxon>Tracheophyta</taxon>
        <taxon>Spermatophyta</taxon>
        <taxon>Magnoliopsida</taxon>
        <taxon>eudicotyledons</taxon>
        <taxon>Gunneridae</taxon>
        <taxon>Pentapetalae</taxon>
        <taxon>rosids</taxon>
        <taxon>fabids</taxon>
        <taxon>Fagales</taxon>
        <taxon>Betulaceae</taxon>
        <taxon>Carpinus</taxon>
    </lineage>
</organism>
<feature type="chain" id="PRO_5024382847" description="Inhibitor I9 domain-containing protein" evidence="8">
    <location>
        <begin position="30"/>
        <end position="615"/>
    </location>
</feature>
<sequence length="615" mass="65921">MKSKKFEVVSNGIFLLGIIVLFLTSPSHEEETGLPSEVEDDGSSLNAYIVHVEKPESRVSAQLDDLDSWYHSFLPATKASLDKHSNMVYSYRHAINGFAARLTDEEAKAMEKKDGVLLVCPATSLQLHTTHSPSFLGLHKGVGFGQKANLGKGVIIGLEWAHTKLAQSTPPLDEDGHGTHVSSIAAGNFVEGANLLGNAKGTAAGVAPLAHLAIYKVCSNEGCADSDILAAFDTAIEDGVDVLSISIGGGPIDSFLNDIISIGAIGSLPYCNLGTLTNVQLKGEVVLCEGGGGMEGIVRGEQVKNVGGSAMILMNEELDGLTLTADEHVLPATQSPGRISPGILKPEIMGPGVNNILAAWPPASSERNLSFNWNFFTDSGTSISCAHLCGIAALLKSSHPKWSPAAIKSAIMTTADVLNRAGKAIADYTMIPANIFATGAGHVNPSKANDPGLVYDIQPDDYIPYLCGLKYTDHEIKMITQRTMKCMEVKSFPEAQLNYPSFSVVLRSSPQTFTRTLTNVAQANSSYTLDIIPPQVVSVGMSPNKLVLKELNQKETYTVTFLKENNSVYAGDQKFAQGYLKWVSSYKFSRRISGCKYSVRSPIVVMFDEADTMPN</sequence>
<dbReference type="PROSITE" id="PS00137">
    <property type="entry name" value="SUBTILASE_HIS"/>
    <property type="match status" value="1"/>
</dbReference>
<dbReference type="PROSITE" id="PS51892">
    <property type="entry name" value="SUBTILASE"/>
    <property type="match status" value="1"/>
</dbReference>
<evidence type="ECO:0000259" key="11">
    <source>
        <dbReference type="Pfam" id="PF17766"/>
    </source>
</evidence>
<keyword evidence="13" id="KW-1185">Reference proteome</keyword>
<dbReference type="GO" id="GO:0006508">
    <property type="term" value="P:proteolysis"/>
    <property type="evidence" value="ECO:0007669"/>
    <property type="project" value="UniProtKB-KW"/>
</dbReference>
<feature type="signal peptide" evidence="8">
    <location>
        <begin position="1"/>
        <end position="29"/>
    </location>
</feature>
<dbReference type="AlphaFoldDB" id="A0A5N6R2N7"/>
<dbReference type="InterPro" id="IPR010259">
    <property type="entry name" value="S8pro/Inhibitor_I9"/>
</dbReference>
<keyword evidence="4 8" id="KW-0732">Signal</keyword>
<evidence type="ECO:0000256" key="4">
    <source>
        <dbReference type="ARBA" id="ARBA00022729"/>
    </source>
</evidence>
<dbReference type="Gene3D" id="3.40.50.200">
    <property type="entry name" value="Peptidase S8/S53 domain"/>
    <property type="match status" value="1"/>
</dbReference>
<evidence type="ECO:0000256" key="6">
    <source>
        <dbReference type="ARBA" id="ARBA00022825"/>
    </source>
</evidence>
<dbReference type="Gene3D" id="3.30.70.80">
    <property type="entry name" value="Peptidase S8 propeptide/proteinase inhibitor I9"/>
    <property type="match status" value="1"/>
</dbReference>
<dbReference type="InterPro" id="IPR022398">
    <property type="entry name" value="Peptidase_S8_His-AS"/>
</dbReference>
<dbReference type="GO" id="GO:0005576">
    <property type="term" value="C:extracellular region"/>
    <property type="evidence" value="ECO:0007669"/>
    <property type="project" value="UniProtKB-SubCell"/>
</dbReference>
<evidence type="ECO:0000259" key="9">
    <source>
        <dbReference type="Pfam" id="PF00082"/>
    </source>
</evidence>
<dbReference type="Gene3D" id="2.60.40.2310">
    <property type="match status" value="1"/>
</dbReference>
<evidence type="ECO:0000256" key="5">
    <source>
        <dbReference type="ARBA" id="ARBA00022801"/>
    </source>
</evidence>